<evidence type="ECO:0000313" key="2">
    <source>
        <dbReference type="EMBL" id="KIJ27169.1"/>
    </source>
</evidence>
<sequence>MLSWHWCRTNLFAALAIISEHSFCLWDRDRMDSFAYLMTALKTYKESSTSIQVIQAVSNVFATDGGASFGIFNTHKCEQARKTLLDCLVQIALDNRLPKESLERELEIAKKMEKSMWED</sequence>
<feature type="chain" id="PRO_5002203860" evidence="1">
    <location>
        <begin position="17"/>
        <end position="119"/>
    </location>
</feature>
<reference evidence="2 3" key="1">
    <citation type="submission" date="2014-06" db="EMBL/GenBank/DDBJ databases">
        <title>Evolutionary Origins and Diversification of the Mycorrhizal Mutualists.</title>
        <authorList>
            <consortium name="DOE Joint Genome Institute"/>
            <consortium name="Mycorrhizal Genomics Consortium"/>
            <person name="Kohler A."/>
            <person name="Kuo A."/>
            <person name="Nagy L.G."/>
            <person name="Floudas D."/>
            <person name="Copeland A."/>
            <person name="Barry K.W."/>
            <person name="Cichocki N."/>
            <person name="Veneault-Fourrey C."/>
            <person name="LaButti K."/>
            <person name="Lindquist E.A."/>
            <person name="Lipzen A."/>
            <person name="Lundell T."/>
            <person name="Morin E."/>
            <person name="Murat C."/>
            <person name="Riley R."/>
            <person name="Ohm R."/>
            <person name="Sun H."/>
            <person name="Tunlid A."/>
            <person name="Henrissat B."/>
            <person name="Grigoriev I.V."/>
            <person name="Hibbett D.S."/>
            <person name="Martin F."/>
        </authorList>
    </citation>
    <scope>NUCLEOTIDE SEQUENCE [LARGE SCALE GENOMIC DNA]</scope>
    <source>
        <strain evidence="2 3">SS14</strain>
    </source>
</reference>
<dbReference type="EMBL" id="KN837345">
    <property type="protein sequence ID" value="KIJ27169.1"/>
    <property type="molecule type" value="Genomic_DNA"/>
</dbReference>
<dbReference type="HOGENOM" id="CLU_150839_0_0_1"/>
<keyword evidence="1" id="KW-0732">Signal</keyword>
<feature type="signal peptide" evidence="1">
    <location>
        <begin position="1"/>
        <end position="16"/>
    </location>
</feature>
<proteinExistence type="predicted"/>
<organism evidence="2 3">
    <name type="scientific">Sphaerobolus stellatus (strain SS14)</name>
    <dbReference type="NCBI Taxonomy" id="990650"/>
    <lineage>
        <taxon>Eukaryota</taxon>
        <taxon>Fungi</taxon>
        <taxon>Dikarya</taxon>
        <taxon>Basidiomycota</taxon>
        <taxon>Agaricomycotina</taxon>
        <taxon>Agaricomycetes</taxon>
        <taxon>Phallomycetidae</taxon>
        <taxon>Geastrales</taxon>
        <taxon>Sphaerobolaceae</taxon>
        <taxon>Sphaerobolus</taxon>
    </lineage>
</organism>
<protein>
    <submittedName>
        <fullName evidence="2">Uncharacterized protein</fullName>
    </submittedName>
</protein>
<keyword evidence="3" id="KW-1185">Reference proteome</keyword>
<dbReference type="AlphaFoldDB" id="A0A0C9TZA9"/>
<gene>
    <name evidence="2" type="ORF">M422DRAFT_55197</name>
</gene>
<dbReference type="Proteomes" id="UP000054279">
    <property type="component" value="Unassembled WGS sequence"/>
</dbReference>
<dbReference type="OrthoDB" id="2671741at2759"/>
<name>A0A0C9TZA9_SPHS4</name>
<evidence type="ECO:0000313" key="3">
    <source>
        <dbReference type="Proteomes" id="UP000054279"/>
    </source>
</evidence>
<evidence type="ECO:0000256" key="1">
    <source>
        <dbReference type="SAM" id="SignalP"/>
    </source>
</evidence>
<accession>A0A0C9TZA9</accession>